<evidence type="ECO:0000256" key="6">
    <source>
        <dbReference type="SAM" id="MobiDB-lite"/>
    </source>
</evidence>
<dbReference type="Gene3D" id="3.10.20.470">
    <property type="match status" value="2"/>
</dbReference>
<dbReference type="Gene3D" id="3.10.20.320">
    <property type="entry name" value="Putative peptidoglycan bound protein (lpxtg motif)"/>
    <property type="match status" value="5"/>
</dbReference>
<keyword evidence="1" id="KW-0134">Cell wall</keyword>
<proteinExistence type="predicted"/>
<keyword evidence="5" id="KW-0572">Peptidoglycan-anchor</keyword>
<name>A0A6M9EY90_STRMT</name>
<accession>A0A6M9EY90</accession>
<dbReference type="PROSITE" id="PS50847">
    <property type="entry name" value="GRAM_POS_ANCHORING"/>
    <property type="match status" value="1"/>
</dbReference>
<dbReference type="NCBIfam" id="TIGR01167">
    <property type="entry name" value="LPXTG_anchor"/>
    <property type="match status" value="1"/>
</dbReference>
<feature type="domain" description="Gram-positive cocci surface proteins LPxTG" evidence="8">
    <location>
        <begin position="2247"/>
        <end position="2280"/>
    </location>
</feature>
<evidence type="ECO:0000313" key="9">
    <source>
        <dbReference type="EMBL" id="QKL32721.1"/>
    </source>
</evidence>
<dbReference type="NCBIfam" id="TIGR01168">
    <property type="entry name" value="YSIRK_signal"/>
    <property type="match status" value="1"/>
</dbReference>
<keyword evidence="3 7" id="KW-0732">Signal</keyword>
<feature type="compositionally biased region" description="Basic and acidic residues" evidence="6">
    <location>
        <begin position="77"/>
        <end position="147"/>
    </location>
</feature>
<dbReference type="Pfam" id="PF17966">
    <property type="entry name" value="Muc_B2"/>
    <property type="match status" value="3"/>
</dbReference>
<organism evidence="9 10">
    <name type="scientific">Streptococcus mitis</name>
    <dbReference type="NCBI Taxonomy" id="28037"/>
    <lineage>
        <taxon>Bacteria</taxon>
        <taxon>Bacillati</taxon>
        <taxon>Bacillota</taxon>
        <taxon>Bacilli</taxon>
        <taxon>Lactobacillales</taxon>
        <taxon>Streptococcaceae</taxon>
        <taxon>Streptococcus</taxon>
        <taxon>Streptococcus mitis group</taxon>
    </lineage>
</organism>
<evidence type="ECO:0000256" key="2">
    <source>
        <dbReference type="ARBA" id="ARBA00022525"/>
    </source>
</evidence>
<feature type="region of interest" description="Disordered" evidence="6">
    <location>
        <begin position="1554"/>
        <end position="1600"/>
    </location>
</feature>
<feature type="region of interest" description="Disordered" evidence="6">
    <location>
        <begin position="968"/>
        <end position="996"/>
    </location>
</feature>
<dbReference type="Pfam" id="PF06458">
    <property type="entry name" value="MucBP"/>
    <property type="match status" value="5"/>
</dbReference>
<dbReference type="InterPro" id="IPR041495">
    <property type="entry name" value="Mub_B2"/>
</dbReference>
<evidence type="ECO:0000259" key="8">
    <source>
        <dbReference type="PROSITE" id="PS50847"/>
    </source>
</evidence>
<dbReference type="InterPro" id="IPR041558">
    <property type="entry name" value="MucBP_2"/>
</dbReference>
<dbReference type="InterPro" id="IPR005877">
    <property type="entry name" value="YSIRK_signal_dom"/>
</dbReference>
<reference evidence="9 10" key="1">
    <citation type="submission" date="2020-01" db="EMBL/GenBank/DDBJ databases">
        <title>Complete genome sequence of the tetracycline resistane Streptococcus mitis isolate S022-V3-A4.</title>
        <authorList>
            <person name="Pinzauti D."/>
            <person name="Iannelli F."/>
            <person name="Pozzi G."/>
            <person name="Santoro F."/>
        </authorList>
    </citation>
    <scope>NUCLEOTIDE SEQUENCE [LARGE SCALE GENOMIC DNA]</scope>
    <source>
        <strain evidence="9 10">S022-V3-A4</strain>
    </source>
</reference>
<feature type="compositionally biased region" description="Basic and acidic residues" evidence="6">
    <location>
        <begin position="2236"/>
        <end position="2245"/>
    </location>
</feature>
<feature type="region of interest" description="Disordered" evidence="6">
    <location>
        <begin position="2142"/>
        <end position="2252"/>
    </location>
</feature>
<dbReference type="EMBL" id="CP047883">
    <property type="protein sequence ID" value="QKL32721.1"/>
    <property type="molecule type" value="Genomic_DNA"/>
</dbReference>
<evidence type="ECO:0000256" key="7">
    <source>
        <dbReference type="SAM" id="SignalP"/>
    </source>
</evidence>
<feature type="compositionally biased region" description="Polar residues" evidence="6">
    <location>
        <begin position="46"/>
        <end position="57"/>
    </location>
</feature>
<feature type="region of interest" description="Disordered" evidence="6">
    <location>
        <begin position="1105"/>
        <end position="1176"/>
    </location>
</feature>
<dbReference type="Proteomes" id="UP000501099">
    <property type="component" value="Chromosome"/>
</dbReference>
<evidence type="ECO:0000256" key="4">
    <source>
        <dbReference type="ARBA" id="ARBA00022737"/>
    </source>
</evidence>
<feature type="region of interest" description="Disordered" evidence="6">
    <location>
        <begin position="1699"/>
        <end position="1723"/>
    </location>
</feature>
<dbReference type="InterPro" id="IPR019931">
    <property type="entry name" value="LPXTG_anchor"/>
</dbReference>
<dbReference type="Pfam" id="PF17965">
    <property type="entry name" value="MucBP_2"/>
    <property type="match status" value="2"/>
</dbReference>
<evidence type="ECO:0000313" key="10">
    <source>
        <dbReference type="Proteomes" id="UP000501099"/>
    </source>
</evidence>
<dbReference type="InterPro" id="IPR009459">
    <property type="entry name" value="MucBP_dom"/>
</dbReference>
<feature type="region of interest" description="Disordered" evidence="6">
    <location>
        <begin position="1399"/>
        <end position="1450"/>
    </location>
</feature>
<dbReference type="Pfam" id="PF04650">
    <property type="entry name" value="YSIRK_signal"/>
    <property type="match status" value="1"/>
</dbReference>
<evidence type="ECO:0000256" key="3">
    <source>
        <dbReference type="ARBA" id="ARBA00022729"/>
    </source>
</evidence>
<evidence type="ECO:0000256" key="1">
    <source>
        <dbReference type="ARBA" id="ARBA00022512"/>
    </source>
</evidence>
<dbReference type="Gene3D" id="2.60.40.4300">
    <property type="match status" value="3"/>
</dbReference>
<feature type="region of interest" description="Disordered" evidence="6">
    <location>
        <begin position="42"/>
        <end position="147"/>
    </location>
</feature>
<dbReference type="Pfam" id="PF00746">
    <property type="entry name" value="Gram_pos_anchor"/>
    <property type="match status" value="1"/>
</dbReference>
<feature type="compositionally biased region" description="Basic and acidic residues" evidence="6">
    <location>
        <begin position="1583"/>
        <end position="1600"/>
    </location>
</feature>
<gene>
    <name evidence="9" type="ORF">M594_03100</name>
</gene>
<evidence type="ECO:0000256" key="5">
    <source>
        <dbReference type="ARBA" id="ARBA00023088"/>
    </source>
</evidence>
<keyword evidence="4" id="KW-0677">Repeat</keyword>
<protein>
    <submittedName>
        <fullName evidence="9">YSIRK-type signal peptide-containing protein</fullName>
    </submittedName>
</protein>
<sequence>MYSRMEKYHGRRAQRFSIRKYSFGAASVLLGTALLLGANAVKADETSTASTKTPEVTNSDKQKTDSAITTPVVEELPELKIDAVKADEKPEVKEDAKTEAKPVAEKEVTDKAATEKSDKGQADKKEVAKEKTDKETPEKAATEKAQDEVKTVLTQLTSEADVMGTVASNFSDKEVKDDASKQKLSAAIAAVKLEAVASKGLLSSDASKDQMVAQVNRLSAAIEAVYAEMKRAGHAGKVESVLAATASKITGKDVFKDGETVKAVTNAYVDMNADNTAPTGWGIDTVISTSTLKAGSITKIELTNLAELGSGLAVGTAIKASDGVTVGVVKSIDFKTSTGNNNNKSVPYWAQRTQRGMTYDQRVAEQPPVANETGTYTYNIEWNDKVKNYPNVSFGASNLSGNGYLAPEISKDTPYTATIKIDGRTVLEHTYTRKGQKASYQKQGTSASLSENNGLNYLNNELKSRSDSIVLRTDSDVRYGVGSKFTIKLPNANFTEFKELEGSSSFVNGLNTASTIKPNKGDSITYRPASRWANVKANENNVWILNDGRDSGFTLTPRLISPTELELTVTEGSIQEGSVVSMPLQSLGIEKVIKDKTLTSEYSNITYENGLIKQGYVGNDKTAATLTVSGGESVNGEKEDVTTTVPNGWNVNGDGKVQGEPPTGAVVRTFKDLLTGKVIGFEPTRYTGNIPLSEDGSKDYTNVLGNKYDVSNDHVDLVKEVNGEEYILADLPPENVKGTLSVTKTRARDLYSEEELKAKGINGSAFVTPAEYNYVKKTKVEEVNRTIKFVYADNVAGLAGTEVFPSQKQTVSYTGSIKLTAEGKAVINSNDRPVYINWKGTDGQSTDLPELAVPQKEGYIASVEKVPVQATTATDEDYEYVVKYTAIQKAKTTFVDEKGNAIPGVAEITEQGGSETPLTKEADVKAKIAELENKGYELVSNTYPEGGKFDTDKDTDQEFKVILKQKEVTVTPDQPKTPGTPVDPNNPDGPKYPAGLEEKDLNKTVTRTITYVYEDGTPVLNEDGTPKTVTQEAKFTREAKVNLVTGEVTYGDWSEAKDLAEVNSPVVTGFLADKASVPVVNVTGDSKDITEVVTYKPIGSWIPNIPGQPTNPIKYPNNPDDPTKPGKPTETLPYVPGFTPKDKDGNPLKPVDPTDPTKGYEVPNLPTDPSQDTPINYVKDTQKAKTTFVDEKGNPIPGVDAITEEGDSDTPLTKEADVKAKIKELENKGYELVSNTYPEGGKFDKDKDTDQEFKVTLKAKEVTVTPDQPKTPGTPVDPNNPDGPKYPAGLEEKDLNKTVTRTITYVYEDGTPVLNEDGTPKTVTQEAKFTREAKVNLVTGEVTYGDWTQAQDLAEVKSPVVKGYLADKVSVPVVNVTADSKNTTEVVTYKPIGSWIPNIPGQPTNPIKYPNDPQDPTKPGQPTEVLPHVPGFTPEDKDGNPLKPVDPTDPTKGYVVPNIPTDPSQDTVINYVANKAKLVVKYVDEKGKDLIPSETTEGKVGDEYTTTGKVIPGHLLVRVDGDAKGKIGTDGSTVTYVYKPIGSWIPNIPGQPTNPIKYPNDPTDPTKPGQPTEVVPYVPGYTPKDKDGNPLKPVDPKDPSKGYVVPNIPTDPSQDTVINYVANKAKLVVKYVDEKGKDLIPSETTEGKVGDEYTTTGKVIPGHLLVRVEGEAKGKIGKDGSTVTYVYKPIGSWIPNIPGQPTTPIKYPNDPQDPTKPGQPTEVLPYVPGFTPEDKDGNPLKPVDPKDPSKGYVVPNIPTDPSQDTVINYVANKAKLVVKYVDEKGKDLIPSETTEGKVGDEYTTTGKVIPGYLLVRVEGEAKGKIGTDGSTVTYVYKPIGSWIPNIPGQPTSPIKYPNDPADPTKPGQPTEVLPYVPGFTPEDKDGNPLKPVDPTDPTKGYVVPNIPTDPSQDTVINYVANKAKLVVKYVDEKGKDLIPSETTEGKVGDEYTTTGKVIPGHLLVRVDGDAKGKIGTDGSTVTYVYKPIGSWIPNIPGQPTTPIKYPNDPQDPTKPGQPTEVLPYVPGFTPEDKDGNPLKPVDPKDPSKGYVVPNIPTDPSQDTVINYVANKAKLVVKYVDEKGKDLIPSETTEGKVGDEYTTTGKVIPGNLLVRVEGEAKGKIGKDGSTVTYVYKPLGSWVPNIPGQPTDPIKYPNDPTDPTKPGNDKPVLPYVPGYTPKDKDGNPLKPVDPNDPTKGYEVPSVPTNPGEDTPINYVPNPKEVEKPVKPGQPSKQETPKYVEGQKELPNTGTEANASLAALGLLGALGGFGLLARKKKED</sequence>
<feature type="signal peptide" evidence="7">
    <location>
        <begin position="1"/>
        <end position="43"/>
    </location>
</feature>
<feature type="region of interest" description="Disordered" evidence="6">
    <location>
        <begin position="1997"/>
        <end position="2021"/>
    </location>
</feature>
<feature type="region of interest" description="Disordered" evidence="6">
    <location>
        <begin position="1189"/>
        <end position="1214"/>
    </location>
</feature>
<feature type="region of interest" description="Disordered" evidence="6">
    <location>
        <begin position="1262"/>
        <end position="1290"/>
    </location>
</feature>
<feature type="chain" id="PRO_5026995813" evidence="7">
    <location>
        <begin position="44"/>
        <end position="2280"/>
    </location>
</feature>
<keyword evidence="2" id="KW-0964">Secreted</keyword>
<dbReference type="RefSeq" id="WP_173875929.1">
    <property type="nucleotide sequence ID" value="NZ_CP047883.1"/>
</dbReference>